<dbReference type="GO" id="GO:0005886">
    <property type="term" value="C:plasma membrane"/>
    <property type="evidence" value="ECO:0007669"/>
    <property type="project" value="UniProtKB-SubCell"/>
</dbReference>
<dbReference type="ExpressionAtlas" id="C6TJG3">
    <property type="expression patterns" value="baseline and differential"/>
</dbReference>
<dbReference type="GO" id="GO:0006952">
    <property type="term" value="P:defense response"/>
    <property type="evidence" value="ECO:0007669"/>
    <property type="project" value="UniProtKB-KW"/>
</dbReference>
<evidence type="ECO:0000256" key="5">
    <source>
        <dbReference type="RuleBase" id="RU003616"/>
    </source>
</evidence>
<evidence type="ECO:0000256" key="6">
    <source>
        <dbReference type="SAM" id="MobiDB-lite"/>
    </source>
</evidence>
<dbReference type="PROSITE" id="PS01031">
    <property type="entry name" value="SHSP"/>
    <property type="match status" value="1"/>
</dbReference>
<proteinExistence type="evidence at transcript level"/>
<feature type="compositionally biased region" description="Low complexity" evidence="6">
    <location>
        <begin position="142"/>
        <end position="152"/>
    </location>
</feature>
<keyword evidence="2" id="KW-1003">Cell membrane</keyword>
<keyword evidence="3" id="KW-0611">Plant defense</keyword>
<dbReference type="Gene3D" id="2.60.40.790">
    <property type="match status" value="1"/>
</dbReference>
<evidence type="ECO:0000256" key="3">
    <source>
        <dbReference type="ARBA" id="ARBA00022821"/>
    </source>
</evidence>
<evidence type="ECO:0000256" key="1">
    <source>
        <dbReference type="ARBA" id="ARBA00004162"/>
    </source>
</evidence>
<dbReference type="InterPro" id="IPR008978">
    <property type="entry name" value="HSP20-like_chaperone"/>
</dbReference>
<accession>C6TJG3</accession>
<evidence type="ECO:0000259" key="7">
    <source>
        <dbReference type="PROSITE" id="PS01031"/>
    </source>
</evidence>
<dbReference type="SUPFAM" id="SSF49764">
    <property type="entry name" value="HSP20-like chaperones"/>
    <property type="match status" value="1"/>
</dbReference>
<comment type="similarity">
    <text evidence="4 5">Belongs to the small heat shock protein (HSP20) family.</text>
</comment>
<name>C6TJG3_SOYBN</name>
<dbReference type="EMBL" id="BT097808">
    <property type="protein sequence ID" value="ACU23053.1"/>
    <property type="molecule type" value="mRNA"/>
</dbReference>
<dbReference type="PANTHER" id="PTHR43670:SF93">
    <property type="entry name" value="HSP20_ALPHA CRYSTALLIN FAMILY PROTEIN"/>
    <property type="match status" value="1"/>
</dbReference>
<keyword evidence="2" id="KW-0472">Membrane</keyword>
<dbReference type="PANTHER" id="PTHR43670">
    <property type="entry name" value="HEAT SHOCK PROTEIN 26"/>
    <property type="match status" value="1"/>
</dbReference>
<protein>
    <recommendedName>
        <fullName evidence="7">SHSP domain-containing protein</fullName>
    </recommendedName>
</protein>
<dbReference type="InterPro" id="IPR002068">
    <property type="entry name" value="A-crystallin/Hsp20_dom"/>
</dbReference>
<evidence type="ECO:0000313" key="8">
    <source>
        <dbReference type="EMBL" id="ACU23053.1"/>
    </source>
</evidence>
<evidence type="ECO:0000256" key="4">
    <source>
        <dbReference type="PROSITE-ProRule" id="PRU00285"/>
    </source>
</evidence>
<feature type="domain" description="SHSP" evidence="7">
    <location>
        <begin position="18"/>
        <end position="123"/>
    </location>
</feature>
<dbReference type="AlphaFoldDB" id="C6TJG3"/>
<sequence>MDFRQRAPTFRPQLSVRRVYETLEPRSETKELPEAYLLRVYIPGFPRENVKITYVASSRTARITGERQLQGNRWHKIDKSYPIPDYCEAEALQGKFEIPILTITMPKKATSQAATKQQEVGTSQEKGAVVAEPKPQEKVQETTSAPQPTTTTKVEDQLREKVHHNKP</sequence>
<organism evidence="8">
    <name type="scientific">Glycine max</name>
    <name type="common">Soybean</name>
    <name type="synonym">Glycine hispida</name>
    <dbReference type="NCBI Taxonomy" id="3847"/>
    <lineage>
        <taxon>Eukaryota</taxon>
        <taxon>Viridiplantae</taxon>
        <taxon>Streptophyta</taxon>
        <taxon>Embryophyta</taxon>
        <taxon>Tracheophyta</taxon>
        <taxon>Spermatophyta</taxon>
        <taxon>Magnoliopsida</taxon>
        <taxon>eudicotyledons</taxon>
        <taxon>Gunneridae</taxon>
        <taxon>Pentapetalae</taxon>
        <taxon>rosids</taxon>
        <taxon>fabids</taxon>
        <taxon>Fabales</taxon>
        <taxon>Fabaceae</taxon>
        <taxon>Papilionoideae</taxon>
        <taxon>50 kb inversion clade</taxon>
        <taxon>NPAAA clade</taxon>
        <taxon>indigoferoid/millettioid clade</taxon>
        <taxon>Phaseoleae</taxon>
        <taxon>Glycine</taxon>
        <taxon>Glycine subgen. Soja</taxon>
    </lineage>
</organism>
<dbReference type="Pfam" id="PF00011">
    <property type="entry name" value="HSP20"/>
    <property type="match status" value="1"/>
</dbReference>
<comment type="subcellular location">
    <subcellularLocation>
        <location evidence="1">Cell membrane</location>
        <topology evidence="1">Single-pass membrane protein</topology>
    </subcellularLocation>
</comment>
<evidence type="ECO:0000256" key="2">
    <source>
        <dbReference type="ARBA" id="ARBA00022475"/>
    </source>
</evidence>
<feature type="compositionally biased region" description="Polar residues" evidence="6">
    <location>
        <begin position="114"/>
        <end position="125"/>
    </location>
</feature>
<reference evidence="8" key="1">
    <citation type="submission" date="2009-08" db="EMBL/GenBank/DDBJ databases">
        <authorList>
            <person name="Cheung F."/>
            <person name="Xiao Y."/>
            <person name="Chan A."/>
            <person name="Moskal W."/>
            <person name="Town C.D."/>
        </authorList>
    </citation>
    <scope>NUCLEOTIDE SEQUENCE</scope>
</reference>
<feature type="region of interest" description="Disordered" evidence="6">
    <location>
        <begin position="114"/>
        <end position="167"/>
    </location>
</feature>